<feature type="domain" description="BLUF" evidence="1">
    <location>
        <begin position="1"/>
        <end position="92"/>
    </location>
</feature>
<dbReference type="PROSITE" id="PS50925">
    <property type="entry name" value="BLUF"/>
    <property type="match status" value="1"/>
</dbReference>
<dbReference type="GO" id="GO:0009882">
    <property type="term" value="F:blue light photoreceptor activity"/>
    <property type="evidence" value="ECO:0007669"/>
    <property type="project" value="InterPro"/>
</dbReference>
<dbReference type="Pfam" id="PF04940">
    <property type="entry name" value="BLUF"/>
    <property type="match status" value="1"/>
</dbReference>
<evidence type="ECO:0000259" key="1">
    <source>
        <dbReference type="PROSITE" id="PS50925"/>
    </source>
</evidence>
<accession>A0A2S6IPP7</accession>
<dbReference type="GO" id="GO:0071949">
    <property type="term" value="F:FAD binding"/>
    <property type="evidence" value="ECO:0007669"/>
    <property type="project" value="InterPro"/>
</dbReference>
<dbReference type="Proteomes" id="UP000239002">
    <property type="component" value="Unassembled WGS sequence"/>
</dbReference>
<comment type="caution">
    <text evidence="2">The sequence shown here is derived from an EMBL/GenBank/DDBJ whole genome shotgun (WGS) entry which is preliminary data.</text>
</comment>
<dbReference type="AlphaFoldDB" id="A0A2S6IPP7"/>
<reference evidence="2 3" key="1">
    <citation type="submission" date="2018-02" db="EMBL/GenBank/DDBJ databases">
        <title>Genomic Encyclopedia of Archaeal and Bacterial Type Strains, Phase II (KMG-II): from individual species to whole genera.</title>
        <authorList>
            <person name="Goeker M."/>
        </authorList>
    </citation>
    <scope>NUCLEOTIDE SEQUENCE [LARGE SCALE GENOMIC DNA]</scope>
    <source>
        <strain evidence="2 3">DSM 16809</strain>
    </source>
</reference>
<evidence type="ECO:0000313" key="3">
    <source>
        <dbReference type="Proteomes" id="UP000239002"/>
    </source>
</evidence>
<keyword evidence="3" id="KW-1185">Reference proteome</keyword>
<dbReference type="InterPro" id="IPR036046">
    <property type="entry name" value="Acylphosphatase-like_dom_sf"/>
</dbReference>
<evidence type="ECO:0000313" key="2">
    <source>
        <dbReference type="EMBL" id="PPK96232.1"/>
    </source>
</evidence>
<organism evidence="2 3">
    <name type="scientific">Nonlabens xylanidelens</name>
    <dbReference type="NCBI Taxonomy" id="191564"/>
    <lineage>
        <taxon>Bacteria</taxon>
        <taxon>Pseudomonadati</taxon>
        <taxon>Bacteroidota</taxon>
        <taxon>Flavobacteriia</taxon>
        <taxon>Flavobacteriales</taxon>
        <taxon>Flavobacteriaceae</taxon>
        <taxon>Nonlabens</taxon>
    </lineage>
</organism>
<dbReference type="InterPro" id="IPR007024">
    <property type="entry name" value="BLUF_domain"/>
</dbReference>
<gene>
    <name evidence="2" type="ORF">LY01_00046</name>
</gene>
<dbReference type="OrthoDB" id="1122028at2"/>
<dbReference type="EMBL" id="PTJE01000001">
    <property type="protein sequence ID" value="PPK96232.1"/>
    <property type="molecule type" value="Genomic_DNA"/>
</dbReference>
<proteinExistence type="predicted"/>
<dbReference type="SMART" id="SM01034">
    <property type="entry name" value="BLUF"/>
    <property type="match status" value="1"/>
</dbReference>
<dbReference type="Gene3D" id="3.30.70.100">
    <property type="match status" value="1"/>
</dbReference>
<dbReference type="RefSeq" id="WP_104513811.1">
    <property type="nucleotide sequence ID" value="NZ_PTJE01000001.1"/>
</dbReference>
<dbReference type="SUPFAM" id="SSF54975">
    <property type="entry name" value="Acylphosphatase/BLUF domain-like"/>
    <property type="match status" value="1"/>
</dbReference>
<sequence>MKCICYISIFADDINKSVINELIKKIASNNKKNNITGILIIRNKHFFQIIEGENHQIDKLYKTISNDKRHHNIIKLLENELLDRLFTAYNSGEFEIFQKNKNFDKLLTYYRWIRNANYLPADQLISLSKKFIGHH</sequence>
<protein>
    <submittedName>
        <fullName evidence="2">FAD-dependent sensor of blue light</fullName>
    </submittedName>
</protein>
<name>A0A2S6IPP7_9FLAO</name>